<organism evidence="2 3">
    <name type="scientific">Shimia gijangensis</name>
    <dbReference type="NCBI Taxonomy" id="1470563"/>
    <lineage>
        <taxon>Bacteria</taxon>
        <taxon>Pseudomonadati</taxon>
        <taxon>Pseudomonadota</taxon>
        <taxon>Alphaproteobacteria</taxon>
        <taxon>Rhodobacterales</taxon>
        <taxon>Roseobacteraceae</taxon>
    </lineage>
</organism>
<dbReference type="InterPro" id="IPR047111">
    <property type="entry name" value="YbaP-like"/>
</dbReference>
<evidence type="ECO:0000313" key="3">
    <source>
        <dbReference type="Proteomes" id="UP000183982"/>
    </source>
</evidence>
<proteinExistence type="predicted"/>
<keyword evidence="3" id="KW-1185">Reference proteome</keyword>
<keyword evidence="1" id="KW-0732">Signal</keyword>
<dbReference type="STRING" id="1470563.SAMN05444000_102138"/>
<evidence type="ECO:0000313" key="2">
    <source>
        <dbReference type="EMBL" id="SHI63978.1"/>
    </source>
</evidence>
<dbReference type="RefSeq" id="WP_073248948.1">
    <property type="nucleotide sequence ID" value="NZ_FQZQ01000002.1"/>
</dbReference>
<accession>A0A1M6CTB7</accession>
<dbReference type="PANTHER" id="PTHR40590">
    <property type="entry name" value="CYTOPLASMIC PROTEIN-RELATED"/>
    <property type="match status" value="1"/>
</dbReference>
<name>A0A1M6CTB7_9RHOB</name>
<dbReference type="PANTHER" id="PTHR40590:SF1">
    <property type="entry name" value="CYTOPLASMIC PROTEIN"/>
    <property type="match status" value="1"/>
</dbReference>
<reference evidence="3" key="1">
    <citation type="submission" date="2016-11" db="EMBL/GenBank/DDBJ databases">
        <authorList>
            <person name="Varghese N."/>
            <person name="Submissions S."/>
        </authorList>
    </citation>
    <scope>NUCLEOTIDE SEQUENCE [LARGE SCALE GENOMIC DNA]</scope>
    <source>
        <strain evidence="3">DSM 100564</strain>
    </source>
</reference>
<dbReference type="Pfam" id="PF01963">
    <property type="entry name" value="TraB_PrgY_gumN"/>
    <property type="match status" value="1"/>
</dbReference>
<evidence type="ECO:0000256" key="1">
    <source>
        <dbReference type="SAM" id="SignalP"/>
    </source>
</evidence>
<gene>
    <name evidence="2" type="ORF">SAMN05444000_102138</name>
</gene>
<dbReference type="Proteomes" id="UP000183982">
    <property type="component" value="Unassembled WGS sequence"/>
</dbReference>
<dbReference type="AlphaFoldDB" id="A0A1M6CTB7"/>
<evidence type="ECO:0008006" key="4">
    <source>
        <dbReference type="Google" id="ProtNLM"/>
    </source>
</evidence>
<protein>
    <recommendedName>
        <fullName evidence="4">TraB family protein</fullName>
    </recommendedName>
</protein>
<feature type="chain" id="PRO_5013155550" description="TraB family protein" evidence="1">
    <location>
        <begin position="20"/>
        <end position="333"/>
    </location>
</feature>
<dbReference type="CDD" id="cd14789">
    <property type="entry name" value="Tiki"/>
    <property type="match status" value="1"/>
</dbReference>
<feature type="signal peptide" evidence="1">
    <location>
        <begin position="1"/>
        <end position="19"/>
    </location>
</feature>
<sequence>MIRTLLAFLSLCLPALGYASCDGPSQFDSLPIEERAVLREKAHTAPFSQGLLWQIEKGGVRSFIVGTMHLPHPAHARTLDALAPLMHTTETLFLELSTPDEAAFMKELTADSSLYLITEGPSLIDRLGDEIWQKLNRELKVRGIPGVVAAQYQPWFLGLTLSVAPCALKALQSGELGLDRMVENAALERGLAIRSLDTPESMIALFTSESIETQTDDLRIAIDAGLLKETNTEALIKHYLEEETRLAWGFSVHQSLKRARENGVVGMENQLAKMEQDMLNNRNIAWAGVLKDALSQSPATVAVGALHLPGNNGLLAVLNDAGFKVTRLEFAAE</sequence>
<dbReference type="EMBL" id="FQZQ01000002">
    <property type="protein sequence ID" value="SHI63978.1"/>
    <property type="molecule type" value="Genomic_DNA"/>
</dbReference>
<dbReference type="InterPro" id="IPR002816">
    <property type="entry name" value="TraB/PrgY/GumN_fam"/>
</dbReference>